<dbReference type="InterPro" id="IPR053317">
    <property type="entry name" value="Tubulin_polyglutamylase"/>
</dbReference>
<proteinExistence type="predicted"/>
<gene>
    <name evidence="3" type="ORF">KP79_PYT10256</name>
</gene>
<dbReference type="STRING" id="6573.A0A210PYX8"/>
<feature type="compositionally biased region" description="Polar residues" evidence="1">
    <location>
        <begin position="1"/>
        <end position="10"/>
    </location>
</feature>
<keyword evidence="2" id="KW-0812">Transmembrane</keyword>
<keyword evidence="4" id="KW-1185">Reference proteome</keyword>
<dbReference type="Pfam" id="PF03133">
    <property type="entry name" value="TTL"/>
    <property type="match status" value="1"/>
</dbReference>
<keyword evidence="2" id="KW-0472">Membrane</keyword>
<dbReference type="PANTHER" id="PTHR47113">
    <property type="entry name" value="LD09343P"/>
    <property type="match status" value="1"/>
</dbReference>
<dbReference type="InterPro" id="IPR004344">
    <property type="entry name" value="TTL/TTLL_fam"/>
</dbReference>
<dbReference type="PANTHER" id="PTHR47113:SF1">
    <property type="entry name" value="LD09343P"/>
    <property type="match status" value="1"/>
</dbReference>
<organism evidence="3 4">
    <name type="scientific">Mizuhopecten yessoensis</name>
    <name type="common">Japanese scallop</name>
    <name type="synonym">Patinopecten yessoensis</name>
    <dbReference type="NCBI Taxonomy" id="6573"/>
    <lineage>
        <taxon>Eukaryota</taxon>
        <taxon>Metazoa</taxon>
        <taxon>Spiralia</taxon>
        <taxon>Lophotrochozoa</taxon>
        <taxon>Mollusca</taxon>
        <taxon>Bivalvia</taxon>
        <taxon>Autobranchia</taxon>
        <taxon>Pteriomorphia</taxon>
        <taxon>Pectinida</taxon>
        <taxon>Pectinoidea</taxon>
        <taxon>Pectinidae</taxon>
        <taxon>Mizuhopecten</taxon>
    </lineage>
</organism>
<evidence type="ECO:0000256" key="1">
    <source>
        <dbReference type="SAM" id="MobiDB-lite"/>
    </source>
</evidence>
<dbReference type="PROSITE" id="PS51221">
    <property type="entry name" value="TTL"/>
    <property type="match status" value="1"/>
</dbReference>
<dbReference type="Gene3D" id="3.30.470.20">
    <property type="entry name" value="ATP-grasp fold, B domain"/>
    <property type="match status" value="1"/>
</dbReference>
<feature type="transmembrane region" description="Helical" evidence="2">
    <location>
        <begin position="29"/>
        <end position="49"/>
    </location>
</feature>
<dbReference type="Proteomes" id="UP000242188">
    <property type="component" value="Unassembled WGS sequence"/>
</dbReference>
<feature type="region of interest" description="Disordered" evidence="1">
    <location>
        <begin position="1"/>
        <end position="24"/>
    </location>
</feature>
<evidence type="ECO:0000313" key="3">
    <source>
        <dbReference type="EMBL" id="OWF41697.1"/>
    </source>
</evidence>
<comment type="caution">
    <text evidence="3">The sequence shown here is derived from an EMBL/GenBank/DDBJ whole genome shotgun (WGS) entry which is preliminary data.</text>
</comment>
<dbReference type="SUPFAM" id="SSF56059">
    <property type="entry name" value="Glutathione synthetase ATP-binding domain-like"/>
    <property type="match status" value="1"/>
</dbReference>
<evidence type="ECO:0000313" key="4">
    <source>
        <dbReference type="Proteomes" id="UP000242188"/>
    </source>
</evidence>
<accession>A0A210PYX8</accession>
<keyword evidence="2" id="KW-1133">Transmembrane helix</keyword>
<reference evidence="3 4" key="1">
    <citation type="journal article" date="2017" name="Nat. Ecol. Evol.">
        <title>Scallop genome provides insights into evolution of bilaterian karyotype and development.</title>
        <authorList>
            <person name="Wang S."/>
            <person name="Zhang J."/>
            <person name="Jiao W."/>
            <person name="Li J."/>
            <person name="Xun X."/>
            <person name="Sun Y."/>
            <person name="Guo X."/>
            <person name="Huan P."/>
            <person name="Dong B."/>
            <person name="Zhang L."/>
            <person name="Hu X."/>
            <person name="Sun X."/>
            <person name="Wang J."/>
            <person name="Zhao C."/>
            <person name="Wang Y."/>
            <person name="Wang D."/>
            <person name="Huang X."/>
            <person name="Wang R."/>
            <person name="Lv J."/>
            <person name="Li Y."/>
            <person name="Zhang Z."/>
            <person name="Liu B."/>
            <person name="Lu W."/>
            <person name="Hui Y."/>
            <person name="Liang J."/>
            <person name="Zhou Z."/>
            <person name="Hou R."/>
            <person name="Li X."/>
            <person name="Liu Y."/>
            <person name="Li H."/>
            <person name="Ning X."/>
            <person name="Lin Y."/>
            <person name="Zhao L."/>
            <person name="Xing Q."/>
            <person name="Dou J."/>
            <person name="Li Y."/>
            <person name="Mao J."/>
            <person name="Guo H."/>
            <person name="Dou H."/>
            <person name="Li T."/>
            <person name="Mu C."/>
            <person name="Jiang W."/>
            <person name="Fu Q."/>
            <person name="Fu X."/>
            <person name="Miao Y."/>
            <person name="Liu J."/>
            <person name="Yu Q."/>
            <person name="Li R."/>
            <person name="Liao H."/>
            <person name="Li X."/>
            <person name="Kong Y."/>
            <person name="Jiang Z."/>
            <person name="Chourrout D."/>
            <person name="Li R."/>
            <person name="Bao Z."/>
        </authorList>
    </citation>
    <scope>NUCLEOTIDE SEQUENCE [LARGE SCALE GENOMIC DNA]</scope>
    <source>
        <strain evidence="3 4">PY_sf001</strain>
    </source>
</reference>
<protein>
    <submittedName>
        <fullName evidence="3">Tubulin polyglutamylase ttll-4</fullName>
    </submittedName>
</protein>
<sequence length="525" mass="60999">MDYYQKNPTYNLPRYSPSQHRRSRGPGKLITAASIVLGFGIILTLLNIYELHKMKEDHMIHIQPTSEGKTGQFGSKQPVVWVDGKHLESGYLTHVFAVFDRIGYAVGDSESKWDVLWSHEYPFETLSKKLADLKPHQRVNHFPGTGFITNKVSLATSSIPYIPKAFKIPSEKESFLKYTKEHPDKLWVQKRNSHRGIKIKKIKDLDLASDGSFVQEYVDKPFLIDKRKFDIGVYTILTSIDPLRVYIVEGEVLLRFCAADYHPFDSTNTKKYVVDDNYTPVWEMPSLKAIFDDGMYTCKETLDTYLEQTGRNHLKLWEDIKDSIRQVYLHKEKSLISSSSRFRNNRNFFEMVRFDFVLDDQLNVYLMEVNMSPNLSSGHFWRNKRIYEHVVYNVLSLVGVAKTTSNAFEDSDMDGKDMQASDKDVTVFPMWCSERKCMTDCQSEKCSICHQCLSRDMKSSLKHAFMEHASRGSCRRIFPKPVSQEEALKWSLASASDEYHSLNPHNKKMYIWFMGKCRLDPGWCY</sequence>
<dbReference type="EMBL" id="NEDP02005372">
    <property type="protein sequence ID" value="OWF41697.1"/>
    <property type="molecule type" value="Genomic_DNA"/>
</dbReference>
<name>A0A210PYX8_MIZYE</name>
<dbReference type="AlphaFoldDB" id="A0A210PYX8"/>
<dbReference type="OrthoDB" id="202825at2759"/>
<evidence type="ECO:0000256" key="2">
    <source>
        <dbReference type="SAM" id="Phobius"/>
    </source>
</evidence>